<dbReference type="EMBL" id="PGGO01000001">
    <property type="protein sequence ID" value="PSH70584.1"/>
    <property type="molecule type" value="Genomic_DNA"/>
</dbReference>
<evidence type="ECO:0000313" key="2">
    <source>
        <dbReference type="EMBL" id="PSH70584.1"/>
    </source>
</evidence>
<accession>A0A2P7BVU7</accession>
<protein>
    <recommendedName>
        <fullName evidence="4">BA14K family protein</fullName>
    </recommendedName>
</protein>
<name>A0A2P7BVU7_9HYPH</name>
<dbReference type="OrthoDB" id="8117476at2"/>
<organism evidence="2 3">
    <name type="scientific">Phyllobacterium brassicacearum</name>
    <dbReference type="NCBI Taxonomy" id="314235"/>
    <lineage>
        <taxon>Bacteria</taxon>
        <taxon>Pseudomonadati</taxon>
        <taxon>Pseudomonadota</taxon>
        <taxon>Alphaproteobacteria</taxon>
        <taxon>Hyphomicrobiales</taxon>
        <taxon>Phyllobacteriaceae</taxon>
        <taxon>Phyllobacterium</taxon>
    </lineage>
</organism>
<feature type="chain" id="PRO_5015197372" description="BA14K family protein" evidence="1">
    <location>
        <begin position="27"/>
        <end position="126"/>
    </location>
</feature>
<reference evidence="3" key="1">
    <citation type="submission" date="2017-11" db="EMBL/GenBank/DDBJ databases">
        <authorList>
            <person name="Kuznetsova I."/>
            <person name="Sazanova A."/>
            <person name="Chirak E."/>
            <person name="Safronova V."/>
            <person name="Willems A."/>
        </authorList>
    </citation>
    <scope>NUCLEOTIDE SEQUENCE [LARGE SCALE GENOMIC DNA]</scope>
    <source>
        <strain evidence="3">STM 196</strain>
    </source>
</reference>
<keyword evidence="3" id="KW-1185">Reference proteome</keyword>
<gene>
    <name evidence="2" type="ORF">CU102_00540</name>
</gene>
<proteinExistence type="predicted"/>
<comment type="caution">
    <text evidence="2">The sequence shown here is derived from an EMBL/GenBank/DDBJ whole genome shotgun (WGS) entry which is preliminary data.</text>
</comment>
<evidence type="ECO:0000256" key="1">
    <source>
        <dbReference type="SAM" id="SignalP"/>
    </source>
</evidence>
<feature type="signal peptide" evidence="1">
    <location>
        <begin position="1"/>
        <end position="26"/>
    </location>
</feature>
<dbReference type="RefSeq" id="WP_106709021.1">
    <property type="nucleotide sequence ID" value="NZ_PGGO01000001.1"/>
</dbReference>
<evidence type="ECO:0008006" key="4">
    <source>
        <dbReference type="Google" id="ProtNLM"/>
    </source>
</evidence>
<keyword evidence="1" id="KW-0732">Signal</keyword>
<dbReference type="Proteomes" id="UP000241444">
    <property type="component" value="Unassembled WGS sequence"/>
</dbReference>
<evidence type="ECO:0000313" key="3">
    <source>
        <dbReference type="Proteomes" id="UP000241444"/>
    </source>
</evidence>
<sequence length="126" mass="15979">MRKLISAICAVFISIGTLGSVEVANAAPMTFQKPVEAATNNPNIEKVRHRDRWDRRWDRRYYRRHNRWDRGRHYGWDRRYYNRRWDRRWDRRYYRRYDRPRYYRSYDGYYGNPYYRRSGVSVIFDF</sequence>
<dbReference type="AlphaFoldDB" id="A0A2P7BVU7"/>